<comment type="caution">
    <text evidence="6">The sequence shown here is derived from an EMBL/GenBank/DDBJ whole genome shotgun (WGS) entry which is preliminary data.</text>
</comment>
<dbReference type="HOGENOM" id="CLU_042529_12_0_9"/>
<dbReference type="EMBL" id="AJAT01000007">
    <property type="protein sequence ID" value="EOL48752.1"/>
    <property type="molecule type" value="Genomic_DNA"/>
</dbReference>
<keyword evidence="1" id="KW-0560">Oxidoreductase</keyword>
<dbReference type="GO" id="GO:0008379">
    <property type="term" value="F:thioredoxin peroxidase activity"/>
    <property type="evidence" value="ECO:0007669"/>
    <property type="project" value="InterPro"/>
</dbReference>
<dbReference type="InterPro" id="IPR013766">
    <property type="entry name" value="Thioredoxin_domain"/>
</dbReference>
<evidence type="ECO:0000313" key="6">
    <source>
        <dbReference type="EMBL" id="EOL48752.1"/>
    </source>
</evidence>
<dbReference type="RefSeq" id="WP_010766978.1">
    <property type="nucleotide sequence ID" value="NZ_ASWE01000004.1"/>
</dbReference>
<proteinExistence type="predicted"/>
<dbReference type="PATRIC" id="fig|1158610.3.peg.277"/>
<dbReference type="AlphaFoldDB" id="R3WMQ8"/>
<feature type="domain" description="Thioredoxin" evidence="5">
    <location>
        <begin position="17"/>
        <end position="161"/>
    </location>
</feature>
<reference evidence="6 7" key="1">
    <citation type="submission" date="2013-02" db="EMBL/GenBank/DDBJ databases">
        <title>The Genome Sequence of Enterococcus phoeniculicola BAA-412.</title>
        <authorList>
            <consortium name="The Broad Institute Genome Sequencing Platform"/>
            <consortium name="The Broad Institute Genome Sequencing Center for Infectious Disease"/>
            <person name="Earl A.M."/>
            <person name="Gilmore M.S."/>
            <person name="Lebreton F."/>
            <person name="Walker B."/>
            <person name="Young S.K."/>
            <person name="Zeng Q."/>
            <person name="Gargeya S."/>
            <person name="Fitzgerald M."/>
            <person name="Haas B."/>
            <person name="Abouelleil A."/>
            <person name="Alvarado L."/>
            <person name="Arachchi H.M."/>
            <person name="Berlin A.M."/>
            <person name="Chapman S.B."/>
            <person name="Dewar J."/>
            <person name="Goldberg J."/>
            <person name="Griggs A."/>
            <person name="Gujja S."/>
            <person name="Hansen M."/>
            <person name="Howarth C."/>
            <person name="Imamovic A."/>
            <person name="Larimer J."/>
            <person name="McCowan C."/>
            <person name="Murphy C."/>
            <person name="Neiman D."/>
            <person name="Pearson M."/>
            <person name="Priest M."/>
            <person name="Roberts A."/>
            <person name="Saif S."/>
            <person name="Shea T."/>
            <person name="Sisk P."/>
            <person name="Sykes S."/>
            <person name="Wortman J."/>
            <person name="Nusbaum C."/>
            <person name="Birren B."/>
        </authorList>
    </citation>
    <scope>NUCLEOTIDE SEQUENCE [LARGE SCALE GENOMIC DNA]</scope>
    <source>
        <strain evidence="6 7">ATCC BAA-412</strain>
    </source>
</reference>
<dbReference type="InterPro" id="IPR036249">
    <property type="entry name" value="Thioredoxin-like_sf"/>
</dbReference>
<dbReference type="CDD" id="cd03014">
    <property type="entry name" value="PRX_Atyp2cys"/>
    <property type="match status" value="1"/>
</dbReference>
<accession>R3WMQ8</accession>
<dbReference type="InterPro" id="IPR050455">
    <property type="entry name" value="Tpx_Peroxidase_subfamily"/>
</dbReference>
<name>R3WMQ8_9ENTE</name>
<dbReference type="InterPro" id="IPR013740">
    <property type="entry name" value="Redoxin"/>
</dbReference>
<keyword evidence="4" id="KW-0676">Redox-active center</keyword>
<evidence type="ECO:0000259" key="5">
    <source>
        <dbReference type="PROSITE" id="PS51352"/>
    </source>
</evidence>
<gene>
    <name evidence="6" type="ORF">UC3_00303</name>
</gene>
<evidence type="ECO:0000256" key="1">
    <source>
        <dbReference type="ARBA" id="ARBA00022559"/>
    </source>
</evidence>
<dbReference type="STRING" id="154621.RV11_GL003247"/>
<evidence type="ECO:0000256" key="3">
    <source>
        <dbReference type="ARBA" id="ARBA00023157"/>
    </source>
</evidence>
<evidence type="ECO:0000256" key="2">
    <source>
        <dbReference type="ARBA" id="ARBA00022862"/>
    </source>
</evidence>
<organism evidence="6 7">
    <name type="scientific">Enterococcus phoeniculicola ATCC BAA-412</name>
    <dbReference type="NCBI Taxonomy" id="1158610"/>
    <lineage>
        <taxon>Bacteria</taxon>
        <taxon>Bacillati</taxon>
        <taxon>Bacillota</taxon>
        <taxon>Bacilli</taxon>
        <taxon>Lactobacillales</taxon>
        <taxon>Enterococcaceae</taxon>
        <taxon>Enterococcus</taxon>
    </lineage>
</organism>
<dbReference type="InterPro" id="IPR002065">
    <property type="entry name" value="TPX"/>
</dbReference>
<keyword evidence="2" id="KW-0049">Antioxidant</keyword>
<dbReference type="PANTHER" id="PTHR43110">
    <property type="entry name" value="THIOL PEROXIDASE"/>
    <property type="match status" value="1"/>
</dbReference>
<keyword evidence="3" id="KW-1015">Disulfide bond</keyword>
<dbReference type="PANTHER" id="PTHR43110:SF1">
    <property type="entry name" value="THIOL PEROXIDASE"/>
    <property type="match status" value="1"/>
</dbReference>
<dbReference type="OrthoDB" id="9781543at2"/>
<keyword evidence="7" id="KW-1185">Reference proteome</keyword>
<dbReference type="NCBIfam" id="NF001808">
    <property type="entry name" value="PRK00522.1"/>
    <property type="match status" value="1"/>
</dbReference>
<sequence>MKITRKGISMDVPGKQPMVGEKAPDFSLVNIKKQIVHLSDLLGKPVLISVVPDIDTRVCSIQTKRFNQEAAKETDIHFVTISNNTREEQANWCAAEGVDMLMLHDPDSIFGQAYGLFVPETGRFVRSIFVLDAKGTIVYEELVEEQTNEPDYQKALEEAKALI</sequence>
<protein>
    <submittedName>
        <fullName evidence="6">AhpC/TSA family protein</fullName>
    </submittedName>
</protein>
<dbReference type="eggNOG" id="COG2077">
    <property type="taxonomic scope" value="Bacteria"/>
</dbReference>
<dbReference type="Gene3D" id="3.40.30.10">
    <property type="entry name" value="Glutaredoxin"/>
    <property type="match status" value="1"/>
</dbReference>
<dbReference type="SUPFAM" id="SSF52833">
    <property type="entry name" value="Thioredoxin-like"/>
    <property type="match status" value="1"/>
</dbReference>
<dbReference type="PROSITE" id="PS51352">
    <property type="entry name" value="THIOREDOXIN_2"/>
    <property type="match status" value="1"/>
</dbReference>
<evidence type="ECO:0000313" key="7">
    <source>
        <dbReference type="Proteomes" id="UP000013785"/>
    </source>
</evidence>
<dbReference type="Pfam" id="PF08534">
    <property type="entry name" value="Redoxin"/>
    <property type="match status" value="1"/>
</dbReference>
<dbReference type="Proteomes" id="UP000013785">
    <property type="component" value="Unassembled WGS sequence"/>
</dbReference>
<evidence type="ECO:0000256" key="4">
    <source>
        <dbReference type="ARBA" id="ARBA00023284"/>
    </source>
</evidence>
<keyword evidence="1" id="KW-0575">Peroxidase</keyword>